<dbReference type="Pfam" id="PF01695">
    <property type="entry name" value="IstB_IS21"/>
    <property type="match status" value="1"/>
</dbReference>
<gene>
    <name evidence="2" type="ORF">S12H4_23591</name>
</gene>
<organism evidence="2">
    <name type="scientific">marine sediment metagenome</name>
    <dbReference type="NCBI Taxonomy" id="412755"/>
    <lineage>
        <taxon>unclassified sequences</taxon>
        <taxon>metagenomes</taxon>
        <taxon>ecological metagenomes</taxon>
    </lineage>
</organism>
<feature type="domain" description="IstB-like ATP-binding" evidence="1">
    <location>
        <begin position="4"/>
        <end position="154"/>
    </location>
</feature>
<proteinExistence type="predicted"/>
<accession>X1RWV6</accession>
<dbReference type="PANTHER" id="PTHR30050:SF4">
    <property type="entry name" value="ATP-BINDING PROTEIN RV3427C IN INSERTION SEQUENCE-RELATED"/>
    <property type="match status" value="1"/>
</dbReference>
<evidence type="ECO:0000313" key="2">
    <source>
        <dbReference type="EMBL" id="GAI85272.1"/>
    </source>
</evidence>
<comment type="caution">
    <text evidence="2">The sequence shown here is derived from an EMBL/GenBank/DDBJ whole genome shotgun (WGS) entry which is preliminary data.</text>
</comment>
<dbReference type="GO" id="GO:0005524">
    <property type="term" value="F:ATP binding"/>
    <property type="evidence" value="ECO:0007669"/>
    <property type="project" value="InterPro"/>
</dbReference>
<dbReference type="AlphaFoldDB" id="X1RWV6"/>
<dbReference type="Gene3D" id="3.40.50.300">
    <property type="entry name" value="P-loop containing nucleotide triphosphate hydrolases"/>
    <property type="match status" value="1"/>
</dbReference>
<reference evidence="2" key="1">
    <citation type="journal article" date="2014" name="Front. Microbiol.">
        <title>High frequency of phylogenetically diverse reductive dehalogenase-homologous genes in deep subseafloor sedimentary metagenomes.</title>
        <authorList>
            <person name="Kawai M."/>
            <person name="Futagami T."/>
            <person name="Toyoda A."/>
            <person name="Takaki Y."/>
            <person name="Nishi S."/>
            <person name="Hori S."/>
            <person name="Arai W."/>
            <person name="Tsubouchi T."/>
            <person name="Morono Y."/>
            <person name="Uchiyama I."/>
            <person name="Ito T."/>
            <person name="Fujiyama A."/>
            <person name="Inagaki F."/>
            <person name="Takami H."/>
        </authorList>
    </citation>
    <scope>NUCLEOTIDE SEQUENCE</scope>
    <source>
        <strain evidence="2">Expedition CK06-06</strain>
    </source>
</reference>
<sequence>KRLLKMCELPKKALKWTFETFERLPGLEEAYEAALDLAERRGENKWLLLMGGTDRGKSHLLAAICHRWLQAGTPARYAYVPLLLDELRRGFRGEGDNSYDARFDFFLNVPLLAMDDLGTENRTPWVQERLDTIIDYRLMHELALVVTSNLPMEDLPFRIRSRLAREGRVVYTAADEYRTRPDRRE</sequence>
<name>X1RWV6_9ZZZZ</name>
<dbReference type="InterPro" id="IPR002611">
    <property type="entry name" value="IstB_ATP-bd"/>
</dbReference>
<dbReference type="GO" id="GO:0006260">
    <property type="term" value="P:DNA replication"/>
    <property type="evidence" value="ECO:0007669"/>
    <property type="project" value="TreeGrafter"/>
</dbReference>
<dbReference type="InterPro" id="IPR027417">
    <property type="entry name" value="P-loop_NTPase"/>
</dbReference>
<dbReference type="PANTHER" id="PTHR30050">
    <property type="entry name" value="CHROMOSOMAL REPLICATION INITIATOR PROTEIN DNAA"/>
    <property type="match status" value="1"/>
</dbReference>
<evidence type="ECO:0000259" key="1">
    <source>
        <dbReference type="Pfam" id="PF01695"/>
    </source>
</evidence>
<feature type="non-terminal residue" evidence="2">
    <location>
        <position position="1"/>
    </location>
</feature>
<dbReference type="EMBL" id="BARW01012567">
    <property type="protein sequence ID" value="GAI85272.1"/>
    <property type="molecule type" value="Genomic_DNA"/>
</dbReference>
<protein>
    <recommendedName>
        <fullName evidence="1">IstB-like ATP-binding domain-containing protein</fullName>
    </recommendedName>
</protein>
<dbReference type="SUPFAM" id="SSF52540">
    <property type="entry name" value="P-loop containing nucleoside triphosphate hydrolases"/>
    <property type="match status" value="1"/>
</dbReference>